<organism evidence="1 2">
    <name type="scientific">Undibacter mobilis</name>
    <dbReference type="NCBI Taxonomy" id="2292256"/>
    <lineage>
        <taxon>Bacteria</taxon>
        <taxon>Pseudomonadati</taxon>
        <taxon>Pseudomonadota</taxon>
        <taxon>Alphaproteobacteria</taxon>
        <taxon>Hyphomicrobiales</taxon>
        <taxon>Nitrobacteraceae</taxon>
        <taxon>Undibacter</taxon>
    </lineage>
</organism>
<name>A0A371BBI3_9BRAD</name>
<dbReference type="RefSeq" id="WP_115516788.1">
    <property type="nucleotide sequence ID" value="NZ_QRGO01000001.1"/>
</dbReference>
<sequence>MTGEGGLDTAVRRLALALDALDAAVERRREADRNEDTLAAQVQLLGADRARLADKLDAEAALARELREANRDVAERLDRAIVEVQAVLGEGE</sequence>
<keyword evidence="2" id="KW-1185">Reference proteome</keyword>
<evidence type="ECO:0000313" key="2">
    <source>
        <dbReference type="Proteomes" id="UP000263993"/>
    </source>
</evidence>
<dbReference type="InterPro" id="IPR025310">
    <property type="entry name" value="DUF4164"/>
</dbReference>
<evidence type="ECO:0000313" key="1">
    <source>
        <dbReference type="EMBL" id="RDV04763.1"/>
    </source>
</evidence>
<dbReference type="Proteomes" id="UP000263993">
    <property type="component" value="Unassembled WGS sequence"/>
</dbReference>
<proteinExistence type="predicted"/>
<reference evidence="2" key="1">
    <citation type="submission" date="2018-08" db="EMBL/GenBank/DDBJ databases">
        <authorList>
            <person name="Kim S.-J."/>
            <person name="Jung G.-Y."/>
        </authorList>
    </citation>
    <scope>NUCLEOTIDE SEQUENCE [LARGE SCALE GENOMIC DNA]</scope>
    <source>
        <strain evidence="2">GY_H</strain>
    </source>
</reference>
<dbReference type="Pfam" id="PF13747">
    <property type="entry name" value="DUF4164"/>
    <property type="match status" value="1"/>
</dbReference>
<gene>
    <name evidence="1" type="ORF">DXH78_09425</name>
</gene>
<dbReference type="AlphaFoldDB" id="A0A371BBI3"/>
<protein>
    <submittedName>
        <fullName evidence="1">DUF4164 family protein</fullName>
    </submittedName>
</protein>
<accession>A0A371BBI3</accession>
<dbReference type="EMBL" id="QRGO01000001">
    <property type="protein sequence ID" value="RDV04763.1"/>
    <property type="molecule type" value="Genomic_DNA"/>
</dbReference>
<comment type="caution">
    <text evidence="1">The sequence shown here is derived from an EMBL/GenBank/DDBJ whole genome shotgun (WGS) entry which is preliminary data.</text>
</comment>